<dbReference type="STRING" id="1122949.GCA_000378725_01217"/>
<reference evidence="4 5" key="1">
    <citation type="submission" date="2018-06" db="EMBL/GenBank/DDBJ databases">
        <authorList>
            <consortium name="Pathogen Informatics"/>
            <person name="Doyle S."/>
        </authorList>
    </citation>
    <scope>NUCLEOTIDE SEQUENCE [LARGE SCALE GENOMIC DNA]</scope>
    <source>
        <strain evidence="4 5">NCTC13149</strain>
    </source>
</reference>
<dbReference type="Gene3D" id="3.40.50.1820">
    <property type="entry name" value="alpha/beta hydrolase"/>
    <property type="match status" value="1"/>
</dbReference>
<evidence type="ECO:0000259" key="3">
    <source>
        <dbReference type="Pfam" id="PF12146"/>
    </source>
</evidence>
<keyword evidence="2" id="KW-0472">Membrane</keyword>
<dbReference type="EMBL" id="UGSZ01000001">
    <property type="protein sequence ID" value="SUB57274.1"/>
    <property type="molecule type" value="Genomic_DNA"/>
</dbReference>
<accession>A0A379C4X3</accession>
<evidence type="ECO:0000256" key="1">
    <source>
        <dbReference type="ARBA" id="ARBA00022801"/>
    </source>
</evidence>
<feature type="transmembrane region" description="Helical" evidence="2">
    <location>
        <begin position="12"/>
        <end position="32"/>
    </location>
</feature>
<dbReference type="InterPro" id="IPR029058">
    <property type="entry name" value="AB_hydrolase_fold"/>
</dbReference>
<dbReference type="PANTHER" id="PTHR22946:SF9">
    <property type="entry name" value="POLYKETIDE TRANSFERASE AF380"/>
    <property type="match status" value="1"/>
</dbReference>
<dbReference type="InterPro" id="IPR050261">
    <property type="entry name" value="FrsA_esterase"/>
</dbReference>
<keyword evidence="2" id="KW-1133">Transmembrane helix</keyword>
<proteinExistence type="predicted"/>
<protein>
    <submittedName>
        <fullName evidence="4">Predicted dienelactone hydrolase</fullName>
    </submittedName>
</protein>
<dbReference type="InterPro" id="IPR022742">
    <property type="entry name" value="Hydrolase_4"/>
</dbReference>
<evidence type="ECO:0000256" key="2">
    <source>
        <dbReference type="SAM" id="Phobius"/>
    </source>
</evidence>
<dbReference type="GO" id="GO:0052689">
    <property type="term" value="F:carboxylic ester hydrolase activity"/>
    <property type="evidence" value="ECO:0007669"/>
    <property type="project" value="UniProtKB-ARBA"/>
</dbReference>
<feature type="domain" description="Serine aminopeptidase S33" evidence="3">
    <location>
        <begin position="81"/>
        <end position="187"/>
    </location>
</feature>
<keyword evidence="1 4" id="KW-0378">Hydrolase</keyword>
<evidence type="ECO:0000313" key="4">
    <source>
        <dbReference type="EMBL" id="SUB57274.1"/>
    </source>
</evidence>
<dbReference type="Proteomes" id="UP000255517">
    <property type="component" value="Unassembled WGS sequence"/>
</dbReference>
<organism evidence="4 5">
    <name type="scientific">Peptoniphilus lacrimalis</name>
    <dbReference type="NCBI Taxonomy" id="33031"/>
    <lineage>
        <taxon>Bacteria</taxon>
        <taxon>Bacillati</taxon>
        <taxon>Bacillota</taxon>
        <taxon>Tissierellia</taxon>
        <taxon>Tissierellales</taxon>
        <taxon>Peptoniphilaceae</taxon>
        <taxon>Peptoniphilus</taxon>
    </lineage>
</organism>
<dbReference type="OrthoDB" id="9806902at2"/>
<dbReference type="PANTHER" id="PTHR22946">
    <property type="entry name" value="DIENELACTONE HYDROLASE DOMAIN-CONTAINING PROTEIN-RELATED"/>
    <property type="match status" value="1"/>
</dbReference>
<dbReference type="Pfam" id="PF12146">
    <property type="entry name" value="Hydrolase_4"/>
    <property type="match status" value="1"/>
</dbReference>
<sequence length="361" mass="41342">MRNSKKSRVRMIVLTVLVLIVGALWAFSTMIYNDNINQRFESYKPLMYKVEDFERLKCTNYKFPSDKGQMLMGYWYSAGSKQRGIIILAHGFGGGGHNSYMDCINYFAQHGYYVFAYDATGNDESDGEGVGGFPQGVIDLDYAISFIEDSGNFPNLPIGLFGHSWGGYCVCSVLTYHPEVKAVIACCGTNSSSDIFEVGGKEEAGNFIGVMMPFVKLHEWINFGKYATNTAMDGFKSSDAAILVAHSEDDKTVPIQYGYDLYYEKYKDDPRFTFLCFKNKGHSDFFVDGDNTYKEEFNDAFKKWTASLDYDYKAEKNKERFMKDKAKYIELHLDRKRWSNRLDVDLFEQFVDFYDESISSN</sequence>
<evidence type="ECO:0000313" key="5">
    <source>
        <dbReference type="Proteomes" id="UP000255517"/>
    </source>
</evidence>
<keyword evidence="2" id="KW-0812">Transmembrane</keyword>
<dbReference type="RefSeq" id="WP_019034940.1">
    <property type="nucleotide sequence ID" value="NZ_UGSZ01000001.1"/>
</dbReference>
<dbReference type="SUPFAM" id="SSF53474">
    <property type="entry name" value="alpha/beta-Hydrolases"/>
    <property type="match status" value="1"/>
</dbReference>
<name>A0A379C4X3_9FIRM</name>
<gene>
    <name evidence="4" type="ORF">NCTC13149_01109</name>
</gene>
<dbReference type="AlphaFoldDB" id="A0A379C4X3"/>